<evidence type="ECO:0000256" key="1">
    <source>
        <dbReference type="SAM" id="Phobius"/>
    </source>
</evidence>
<reference evidence="2 3" key="1">
    <citation type="submission" date="2020-01" db="EMBL/GenBank/DDBJ databases">
        <authorList>
            <person name="Kim M.K."/>
        </authorList>
    </citation>
    <scope>NUCLEOTIDE SEQUENCE [LARGE SCALE GENOMIC DNA]</scope>
    <source>
        <strain evidence="2 3">172606-1</strain>
    </source>
</reference>
<name>A0A6C0GP49_9BACT</name>
<keyword evidence="1" id="KW-0472">Membrane</keyword>
<dbReference type="RefSeq" id="WP_162445799.1">
    <property type="nucleotide sequence ID" value="NZ_CP048222.1"/>
</dbReference>
<evidence type="ECO:0008006" key="4">
    <source>
        <dbReference type="Google" id="ProtNLM"/>
    </source>
</evidence>
<feature type="transmembrane region" description="Helical" evidence="1">
    <location>
        <begin position="156"/>
        <end position="175"/>
    </location>
</feature>
<feature type="transmembrane region" description="Helical" evidence="1">
    <location>
        <begin position="181"/>
        <end position="206"/>
    </location>
</feature>
<protein>
    <recommendedName>
        <fullName evidence="4">UbiA family prenyltransferase</fullName>
    </recommendedName>
</protein>
<sequence length="304" mass="34856">MKTLIARHTPNRLSKESFRILHLLQIAQWMSLDVAVGAMCSAALVCRLLDIWPLPWEPICILGAVVLLIYTVDHLFDAQHIPGKPVTGRHLFHWQHQRELLVFTAILTLFTAFAALLFLPSRLIVFGTVLGTLVLLYLWLVNTLKSGQARRWFHKEVCVAFVYTAGIWGVGFVQAKSLSAIHWLLAFAFGLVVLQNLFLFSWYELAEDIQQQQRSAVEIWGQESSRKVLWSLFIVFAGNAWLLYSMTDDSFIYRVLLGFGMMSGILAMLFAFPKLFRKNYRYRLIGDGVFFIPGFLLLIHLLFT</sequence>
<dbReference type="EMBL" id="CP048222">
    <property type="protein sequence ID" value="QHT69815.1"/>
    <property type="molecule type" value="Genomic_DNA"/>
</dbReference>
<dbReference type="Proteomes" id="UP000480178">
    <property type="component" value="Chromosome"/>
</dbReference>
<feature type="transmembrane region" description="Helical" evidence="1">
    <location>
        <begin position="227"/>
        <end position="245"/>
    </location>
</feature>
<feature type="transmembrane region" description="Helical" evidence="1">
    <location>
        <begin position="284"/>
        <end position="303"/>
    </location>
</feature>
<keyword evidence="3" id="KW-1185">Reference proteome</keyword>
<dbReference type="AlphaFoldDB" id="A0A6C0GP49"/>
<dbReference type="KEGG" id="rhoz:GXP67_25795"/>
<accession>A0A6C0GP49</accession>
<keyword evidence="1" id="KW-1133">Transmembrane helix</keyword>
<feature type="transmembrane region" description="Helical" evidence="1">
    <location>
        <begin position="124"/>
        <end position="144"/>
    </location>
</feature>
<evidence type="ECO:0000313" key="3">
    <source>
        <dbReference type="Proteomes" id="UP000480178"/>
    </source>
</evidence>
<evidence type="ECO:0000313" key="2">
    <source>
        <dbReference type="EMBL" id="QHT69815.1"/>
    </source>
</evidence>
<feature type="transmembrane region" description="Helical" evidence="1">
    <location>
        <begin position="100"/>
        <end position="118"/>
    </location>
</feature>
<organism evidence="2 3">
    <name type="scientific">Rhodocytophaga rosea</name>
    <dbReference type="NCBI Taxonomy" id="2704465"/>
    <lineage>
        <taxon>Bacteria</taxon>
        <taxon>Pseudomonadati</taxon>
        <taxon>Bacteroidota</taxon>
        <taxon>Cytophagia</taxon>
        <taxon>Cytophagales</taxon>
        <taxon>Rhodocytophagaceae</taxon>
        <taxon>Rhodocytophaga</taxon>
    </lineage>
</organism>
<gene>
    <name evidence="2" type="ORF">GXP67_25795</name>
</gene>
<feature type="transmembrane region" description="Helical" evidence="1">
    <location>
        <begin position="251"/>
        <end position="272"/>
    </location>
</feature>
<keyword evidence="1" id="KW-0812">Transmembrane</keyword>
<proteinExistence type="predicted"/>